<organism evidence="1">
    <name type="scientific">Brachypodium distachyon</name>
    <name type="common">Purple false brome</name>
    <name type="synonym">Trachynia distachya</name>
    <dbReference type="NCBI Taxonomy" id="15368"/>
    <lineage>
        <taxon>Eukaryota</taxon>
        <taxon>Viridiplantae</taxon>
        <taxon>Streptophyta</taxon>
        <taxon>Embryophyta</taxon>
        <taxon>Tracheophyta</taxon>
        <taxon>Spermatophyta</taxon>
        <taxon>Magnoliopsida</taxon>
        <taxon>Liliopsida</taxon>
        <taxon>Poales</taxon>
        <taxon>Poaceae</taxon>
        <taxon>BOP clade</taxon>
        <taxon>Pooideae</taxon>
        <taxon>Stipodae</taxon>
        <taxon>Brachypodieae</taxon>
        <taxon>Brachypodium</taxon>
    </lineage>
</organism>
<dbReference type="EnsemblPlants" id="PNT74663">
    <property type="protein sequence ID" value="PNT74663"/>
    <property type="gene ID" value="BRADI_1g19906v3"/>
</dbReference>
<proteinExistence type="predicted"/>
<evidence type="ECO:0000313" key="3">
    <source>
        <dbReference type="Proteomes" id="UP000008810"/>
    </source>
</evidence>
<reference evidence="1 2" key="1">
    <citation type="journal article" date="2010" name="Nature">
        <title>Genome sequencing and analysis of the model grass Brachypodium distachyon.</title>
        <authorList>
            <consortium name="International Brachypodium Initiative"/>
        </authorList>
    </citation>
    <scope>NUCLEOTIDE SEQUENCE [LARGE SCALE GENOMIC DNA]</scope>
    <source>
        <strain evidence="1 2">Bd21</strain>
    </source>
</reference>
<reference evidence="2" key="3">
    <citation type="submission" date="2018-08" db="UniProtKB">
        <authorList>
            <consortium name="EnsemblPlants"/>
        </authorList>
    </citation>
    <scope>IDENTIFICATION</scope>
    <source>
        <strain evidence="2">cv. Bd21</strain>
    </source>
</reference>
<evidence type="ECO:0000313" key="1">
    <source>
        <dbReference type="EMBL" id="PNT74663.1"/>
    </source>
</evidence>
<reference evidence="1" key="2">
    <citation type="submission" date="2017-06" db="EMBL/GenBank/DDBJ databases">
        <title>WGS assembly of Brachypodium distachyon.</title>
        <authorList>
            <consortium name="The International Brachypodium Initiative"/>
            <person name="Lucas S."/>
            <person name="Harmon-Smith M."/>
            <person name="Lail K."/>
            <person name="Tice H."/>
            <person name="Grimwood J."/>
            <person name="Bruce D."/>
            <person name="Barry K."/>
            <person name="Shu S."/>
            <person name="Lindquist E."/>
            <person name="Wang M."/>
            <person name="Pitluck S."/>
            <person name="Vogel J.P."/>
            <person name="Garvin D.F."/>
            <person name="Mockler T.C."/>
            <person name="Schmutz J."/>
            <person name="Rokhsar D."/>
            <person name="Bevan M.W."/>
        </authorList>
    </citation>
    <scope>NUCLEOTIDE SEQUENCE</scope>
    <source>
        <strain evidence="1">Bd21</strain>
    </source>
</reference>
<accession>A0A2K2DK61</accession>
<sequence>MMGGVDDEIVPSRSFYLLPSAAAFGPRGICQLCLDLPLASVDYMAHGLHLLW</sequence>
<keyword evidence="3" id="KW-1185">Reference proteome</keyword>
<dbReference type="InParanoid" id="A0A2K2DK61"/>
<name>A0A2K2DK61_BRADI</name>
<evidence type="ECO:0000313" key="2">
    <source>
        <dbReference type="EnsemblPlants" id="PNT74663"/>
    </source>
</evidence>
<protein>
    <submittedName>
        <fullName evidence="1 2">Uncharacterized protein</fullName>
    </submittedName>
</protein>
<gene>
    <name evidence="1" type="ORF">BRADI_1g19906v3</name>
</gene>
<dbReference type="Proteomes" id="UP000008810">
    <property type="component" value="Chromosome 1"/>
</dbReference>
<dbReference type="AlphaFoldDB" id="A0A2K2DK61"/>
<dbReference type="Gramene" id="PNT74663">
    <property type="protein sequence ID" value="PNT74663"/>
    <property type="gene ID" value="BRADI_1g19906v3"/>
</dbReference>
<dbReference type="EMBL" id="CM000880">
    <property type="protein sequence ID" value="PNT74663.1"/>
    <property type="molecule type" value="Genomic_DNA"/>
</dbReference>